<name>A0A4Y2LK10_ARAVE</name>
<proteinExistence type="predicted"/>
<dbReference type="EMBL" id="BGPR01005842">
    <property type="protein sequence ID" value="GBN13906.1"/>
    <property type="molecule type" value="Genomic_DNA"/>
</dbReference>
<evidence type="ECO:0000313" key="2">
    <source>
        <dbReference type="Proteomes" id="UP000499080"/>
    </source>
</evidence>
<comment type="caution">
    <text evidence="1">The sequence shown here is derived from an EMBL/GenBank/DDBJ whole genome shotgun (WGS) entry which is preliminary data.</text>
</comment>
<dbReference type="Proteomes" id="UP000499080">
    <property type="component" value="Unassembled WGS sequence"/>
</dbReference>
<protein>
    <submittedName>
        <fullName evidence="1">Uncharacterized protein</fullName>
    </submittedName>
</protein>
<sequence length="85" mass="9625">MPRHCENTFRGTVKCRAISTTTAVIAVREVKPSEIGRERAMFREEGEKFAEVLLDAWGGGDAPAHLTFVTNLATKCRYSNFREYE</sequence>
<evidence type="ECO:0000313" key="1">
    <source>
        <dbReference type="EMBL" id="GBN13906.1"/>
    </source>
</evidence>
<keyword evidence="2" id="KW-1185">Reference proteome</keyword>
<organism evidence="1 2">
    <name type="scientific">Araneus ventricosus</name>
    <name type="common">Orbweaver spider</name>
    <name type="synonym">Epeira ventricosa</name>
    <dbReference type="NCBI Taxonomy" id="182803"/>
    <lineage>
        <taxon>Eukaryota</taxon>
        <taxon>Metazoa</taxon>
        <taxon>Ecdysozoa</taxon>
        <taxon>Arthropoda</taxon>
        <taxon>Chelicerata</taxon>
        <taxon>Arachnida</taxon>
        <taxon>Araneae</taxon>
        <taxon>Araneomorphae</taxon>
        <taxon>Entelegynae</taxon>
        <taxon>Araneoidea</taxon>
        <taxon>Araneidae</taxon>
        <taxon>Araneus</taxon>
    </lineage>
</organism>
<reference evidence="1 2" key="1">
    <citation type="journal article" date="2019" name="Sci. Rep.">
        <title>Orb-weaving spider Araneus ventricosus genome elucidates the spidroin gene catalogue.</title>
        <authorList>
            <person name="Kono N."/>
            <person name="Nakamura H."/>
            <person name="Ohtoshi R."/>
            <person name="Moran D.A.P."/>
            <person name="Shinohara A."/>
            <person name="Yoshida Y."/>
            <person name="Fujiwara M."/>
            <person name="Mori M."/>
            <person name="Tomita M."/>
            <person name="Arakawa K."/>
        </authorList>
    </citation>
    <scope>NUCLEOTIDE SEQUENCE [LARGE SCALE GENOMIC DNA]</scope>
</reference>
<gene>
    <name evidence="1" type="ORF">AVEN_266431_1</name>
</gene>
<accession>A0A4Y2LK10</accession>
<dbReference type="AlphaFoldDB" id="A0A4Y2LK10"/>